<reference evidence="2 3" key="1">
    <citation type="submission" date="2022-09" db="EMBL/GenBank/DDBJ databases">
        <authorList>
            <person name="Palmer J.M."/>
        </authorList>
    </citation>
    <scope>NUCLEOTIDE SEQUENCE [LARGE SCALE GENOMIC DNA]</scope>
    <source>
        <strain evidence="2 3">DSM 7382</strain>
    </source>
</reference>
<dbReference type="EMBL" id="JASBNA010000017">
    <property type="protein sequence ID" value="KAK7686387.1"/>
    <property type="molecule type" value="Genomic_DNA"/>
</dbReference>
<evidence type="ECO:0000259" key="1">
    <source>
        <dbReference type="SMART" id="SM00256"/>
    </source>
</evidence>
<evidence type="ECO:0000313" key="3">
    <source>
        <dbReference type="Proteomes" id="UP001385951"/>
    </source>
</evidence>
<organism evidence="2 3">
    <name type="scientific">Cerrena zonata</name>
    <dbReference type="NCBI Taxonomy" id="2478898"/>
    <lineage>
        <taxon>Eukaryota</taxon>
        <taxon>Fungi</taxon>
        <taxon>Dikarya</taxon>
        <taxon>Basidiomycota</taxon>
        <taxon>Agaricomycotina</taxon>
        <taxon>Agaricomycetes</taxon>
        <taxon>Polyporales</taxon>
        <taxon>Cerrenaceae</taxon>
        <taxon>Cerrena</taxon>
    </lineage>
</organism>
<dbReference type="SMART" id="SM00256">
    <property type="entry name" value="FBOX"/>
    <property type="match status" value="1"/>
</dbReference>
<proteinExistence type="predicted"/>
<dbReference type="SUPFAM" id="SSF81383">
    <property type="entry name" value="F-box domain"/>
    <property type="match status" value="1"/>
</dbReference>
<dbReference type="Proteomes" id="UP001385951">
    <property type="component" value="Unassembled WGS sequence"/>
</dbReference>
<comment type="caution">
    <text evidence="2">The sequence shown here is derived from an EMBL/GenBank/DDBJ whole genome shotgun (WGS) entry which is preliminary data.</text>
</comment>
<feature type="domain" description="F-box" evidence="1">
    <location>
        <begin position="11"/>
        <end position="53"/>
    </location>
</feature>
<name>A0AAW0G4E5_9APHY</name>
<protein>
    <recommendedName>
        <fullName evidence="1">F-box domain-containing protein</fullName>
    </recommendedName>
</protein>
<dbReference type="Pfam" id="PF12937">
    <property type="entry name" value="F-box-like"/>
    <property type="match status" value="1"/>
</dbReference>
<dbReference type="AlphaFoldDB" id="A0AAW0G4E5"/>
<sequence>MPNLEVVAQPLPIELFANIIDCLSGDPKSLGSCALVCRSWRSFAQANLFNKLTLHERYTDTAERISCLVNGATIHCLYVETLCFPNNHWFYDFEEIIDVNTIGLLVRNLPHLKSLEIDILLRCDVQDRTSVTPTLSLDKVSIMHQSFNLKSIHHLLMLFSSIKHVSIESYDRSLKIPQDLPILHHLRVASLSLAGSNQVLLALQRLLQPALTTVDSLNIFSRSLHSADLDTFASVVREVAPQLQSLMLNITRGMLNPHLAFDFPRLHSLRSMKIIIDEELFHEPDWNLYIDNMERVICRLVTCIPATARVLALELRLLNIKRRYHADYARGQEDEIDWIPIDPPIKRMVFEIVHNNFSAAADVWQKGVIDSLSKVHVIGLLQFKIPTTHQWSADSDFAAGIVTIKGIANLG</sequence>
<gene>
    <name evidence="2" type="ORF">QCA50_010611</name>
</gene>
<dbReference type="InterPro" id="IPR036047">
    <property type="entry name" value="F-box-like_dom_sf"/>
</dbReference>
<dbReference type="CDD" id="cd09917">
    <property type="entry name" value="F-box_SF"/>
    <property type="match status" value="1"/>
</dbReference>
<dbReference type="Gene3D" id="1.20.1280.50">
    <property type="match status" value="1"/>
</dbReference>
<dbReference type="InterPro" id="IPR001810">
    <property type="entry name" value="F-box_dom"/>
</dbReference>
<accession>A0AAW0G4E5</accession>
<keyword evidence="3" id="KW-1185">Reference proteome</keyword>
<evidence type="ECO:0000313" key="2">
    <source>
        <dbReference type="EMBL" id="KAK7686387.1"/>
    </source>
</evidence>